<comment type="caution">
    <text evidence="1">The sequence shown here is derived from an EMBL/GenBank/DDBJ whole genome shotgun (WGS) entry which is preliminary data.</text>
</comment>
<dbReference type="Proteomes" id="UP000283568">
    <property type="component" value="Unassembled WGS sequence"/>
</dbReference>
<reference evidence="2 4" key="2">
    <citation type="submission" date="2018-09" db="EMBL/GenBank/DDBJ databases">
        <title>Genomic Encyclopedia of Archaeal and Bacterial Type Strains, Phase II (KMG-II): from individual species to whole genera.</title>
        <authorList>
            <person name="Goeker M."/>
        </authorList>
    </citation>
    <scope>NUCLEOTIDE SEQUENCE [LARGE SCALE GENOMIC DNA]</scope>
    <source>
        <strain evidence="2 4">DSM 16337</strain>
    </source>
</reference>
<evidence type="ECO:0000313" key="4">
    <source>
        <dbReference type="Proteomes" id="UP000283568"/>
    </source>
</evidence>
<dbReference type="EMBL" id="NIBT01000004">
    <property type="protein sequence ID" value="PHM26039.1"/>
    <property type="molecule type" value="Genomic_DNA"/>
</dbReference>
<dbReference type="Proteomes" id="UP000225605">
    <property type="component" value="Unassembled WGS sequence"/>
</dbReference>
<dbReference type="EMBL" id="RAQI01000005">
    <property type="protein sequence ID" value="RKE88595.1"/>
    <property type="molecule type" value="Genomic_DNA"/>
</dbReference>
<protein>
    <submittedName>
        <fullName evidence="1">Uncharacterized protein</fullName>
    </submittedName>
</protein>
<keyword evidence="4" id="KW-1185">Reference proteome</keyword>
<evidence type="ECO:0000313" key="3">
    <source>
        <dbReference type="Proteomes" id="UP000225605"/>
    </source>
</evidence>
<evidence type="ECO:0000313" key="2">
    <source>
        <dbReference type="EMBL" id="RKE88595.1"/>
    </source>
</evidence>
<gene>
    <name evidence="2" type="ORF">BDE27_3235</name>
    <name evidence="1" type="ORF">Xehl_01101</name>
</gene>
<dbReference type="RefSeq" id="WP_255430616.1">
    <property type="nucleotide sequence ID" value="NZ_CAWNOJ010000053.1"/>
</dbReference>
<evidence type="ECO:0000313" key="1">
    <source>
        <dbReference type="EMBL" id="PHM26039.1"/>
    </source>
</evidence>
<reference evidence="1 3" key="1">
    <citation type="journal article" date="2017" name="Nat. Microbiol.">
        <title>Natural product diversity associated with the nematode symbionts Photorhabdus and Xenorhabdus.</title>
        <authorList>
            <person name="Tobias N.J."/>
            <person name="Wolff H."/>
            <person name="Djahanschiri B."/>
            <person name="Grundmann F."/>
            <person name="Kronenwerth M."/>
            <person name="Shi Y.M."/>
            <person name="Simonyi S."/>
            <person name="Grun P."/>
            <person name="Shapiro-Ilan D."/>
            <person name="Pidot S.J."/>
            <person name="Stinear T.P."/>
            <person name="Ebersberger I."/>
            <person name="Bode H.B."/>
        </authorList>
    </citation>
    <scope>NUCLEOTIDE SEQUENCE [LARGE SCALE GENOMIC DNA]</scope>
    <source>
        <strain evidence="1 3">DSM 16337</strain>
    </source>
</reference>
<accession>A0A2D0IVV3</accession>
<proteinExistence type="predicted"/>
<dbReference type="AlphaFoldDB" id="A0A2D0IVV3"/>
<sequence length="43" mass="4790">MLRIDIPWQAQDHLFKVVISSPISNRENQLSLLAGSLGENLAD</sequence>
<name>A0A2D0IVV3_9GAMM</name>
<organism evidence="1 3">
    <name type="scientific">Xenorhabdus ehlersii</name>
    <dbReference type="NCBI Taxonomy" id="290111"/>
    <lineage>
        <taxon>Bacteria</taxon>
        <taxon>Pseudomonadati</taxon>
        <taxon>Pseudomonadota</taxon>
        <taxon>Gammaproteobacteria</taxon>
        <taxon>Enterobacterales</taxon>
        <taxon>Morganellaceae</taxon>
        <taxon>Xenorhabdus</taxon>
    </lineage>
</organism>